<accession>A0A9P7UIK1</accession>
<feature type="region of interest" description="Disordered" evidence="1">
    <location>
        <begin position="87"/>
        <end position="108"/>
    </location>
</feature>
<reference evidence="2" key="1">
    <citation type="submission" date="2021-05" db="EMBL/GenBank/DDBJ databases">
        <title>Comparative genomics of three Colletotrichum scovillei strains and genetic complementation revealed genes involved fungal growth and virulence on chili pepper.</title>
        <authorList>
            <person name="Hsieh D.-K."/>
            <person name="Chuang S.-C."/>
            <person name="Chen C.-Y."/>
            <person name="Chao Y.-T."/>
            <person name="Lu M.-Y.J."/>
            <person name="Lee M.-H."/>
            <person name="Shih M.-C."/>
        </authorList>
    </citation>
    <scope>NUCLEOTIDE SEQUENCE</scope>
    <source>
        <strain evidence="2">Coll-153</strain>
    </source>
</reference>
<dbReference type="Proteomes" id="UP000699042">
    <property type="component" value="Unassembled WGS sequence"/>
</dbReference>
<comment type="caution">
    <text evidence="2">The sequence shown here is derived from an EMBL/GenBank/DDBJ whole genome shotgun (WGS) entry which is preliminary data.</text>
</comment>
<organism evidence="2 3">
    <name type="scientific">Colletotrichum scovillei</name>
    <dbReference type="NCBI Taxonomy" id="1209932"/>
    <lineage>
        <taxon>Eukaryota</taxon>
        <taxon>Fungi</taxon>
        <taxon>Dikarya</taxon>
        <taxon>Ascomycota</taxon>
        <taxon>Pezizomycotina</taxon>
        <taxon>Sordariomycetes</taxon>
        <taxon>Hypocreomycetidae</taxon>
        <taxon>Glomerellales</taxon>
        <taxon>Glomerellaceae</taxon>
        <taxon>Colletotrichum</taxon>
        <taxon>Colletotrichum acutatum species complex</taxon>
    </lineage>
</organism>
<name>A0A9P7UIK1_9PEZI</name>
<evidence type="ECO:0000256" key="1">
    <source>
        <dbReference type="SAM" id="MobiDB-lite"/>
    </source>
</evidence>
<dbReference type="EMBL" id="JAESDN010000002">
    <property type="protein sequence ID" value="KAG7054622.1"/>
    <property type="molecule type" value="Genomic_DNA"/>
</dbReference>
<sequence length="108" mass="11692">MQGRLAIINNVSSRSGVDDLSVNFVSRGGLTLMRLVALSLALNGSSPAGTRFRTDRVWPMLEGVRSSRKRKGRIRFLALISDESSHFVSRDSGDPLSGTASFSHMVGL</sequence>
<gene>
    <name evidence="2" type="ORF">JMJ77_007099</name>
</gene>
<evidence type="ECO:0000313" key="2">
    <source>
        <dbReference type="EMBL" id="KAG7054622.1"/>
    </source>
</evidence>
<protein>
    <submittedName>
        <fullName evidence="2">Uncharacterized protein</fullName>
    </submittedName>
</protein>
<evidence type="ECO:0000313" key="3">
    <source>
        <dbReference type="Proteomes" id="UP000699042"/>
    </source>
</evidence>
<dbReference type="AlphaFoldDB" id="A0A9P7UIK1"/>
<keyword evidence="3" id="KW-1185">Reference proteome</keyword>
<proteinExistence type="predicted"/>